<name>A0ABN8KJJ3_9BACI</name>
<evidence type="ECO:0000313" key="4">
    <source>
        <dbReference type="Proteomes" id="UP000838308"/>
    </source>
</evidence>
<reference evidence="3" key="1">
    <citation type="submission" date="2022-04" db="EMBL/GenBank/DDBJ databases">
        <authorList>
            <person name="Criscuolo A."/>
        </authorList>
    </citation>
    <scope>NUCLEOTIDE SEQUENCE</scope>
    <source>
        <strain evidence="3">CIP111895</strain>
    </source>
</reference>
<evidence type="ECO:0000313" key="3">
    <source>
        <dbReference type="EMBL" id="CAH2713602.1"/>
    </source>
</evidence>
<keyword evidence="4" id="KW-1185">Reference proteome</keyword>
<dbReference type="SMART" id="SM00422">
    <property type="entry name" value="HTH_MERR"/>
    <property type="match status" value="1"/>
</dbReference>
<dbReference type="RefSeq" id="WP_264760432.1">
    <property type="nucleotide sequence ID" value="NZ_CALBWS010000002.1"/>
</dbReference>
<dbReference type="InterPro" id="IPR000551">
    <property type="entry name" value="MerR-type_HTH_dom"/>
</dbReference>
<dbReference type="PROSITE" id="PS50937">
    <property type="entry name" value="HTH_MERR_2"/>
    <property type="match status" value="1"/>
</dbReference>
<organism evidence="3 4">
    <name type="scientific">Neobacillus rhizosphaerae</name>
    <dbReference type="NCBI Taxonomy" id="2880965"/>
    <lineage>
        <taxon>Bacteria</taxon>
        <taxon>Bacillati</taxon>
        <taxon>Bacillota</taxon>
        <taxon>Bacilli</taxon>
        <taxon>Bacillales</taxon>
        <taxon>Bacillaceae</taxon>
        <taxon>Neobacillus</taxon>
    </lineage>
</organism>
<feature type="domain" description="HTH merR-type" evidence="2">
    <location>
        <begin position="8"/>
        <end position="76"/>
    </location>
</feature>
<protein>
    <recommendedName>
        <fullName evidence="2">HTH merR-type domain-containing protein</fullName>
    </recommendedName>
</protein>
<dbReference type="Pfam" id="PF13411">
    <property type="entry name" value="MerR_1"/>
    <property type="match status" value="1"/>
</dbReference>
<evidence type="ECO:0000259" key="2">
    <source>
        <dbReference type="PROSITE" id="PS50937"/>
    </source>
</evidence>
<evidence type="ECO:0000256" key="1">
    <source>
        <dbReference type="ARBA" id="ARBA00023125"/>
    </source>
</evidence>
<dbReference type="PANTHER" id="PTHR30204">
    <property type="entry name" value="REDOX-CYCLING DRUG-SENSING TRANSCRIPTIONAL ACTIVATOR SOXR"/>
    <property type="match status" value="1"/>
</dbReference>
<dbReference type="InterPro" id="IPR047057">
    <property type="entry name" value="MerR_fam"/>
</dbReference>
<proteinExistence type="predicted"/>
<accession>A0ABN8KJJ3</accession>
<dbReference type="InterPro" id="IPR009061">
    <property type="entry name" value="DNA-bd_dom_put_sf"/>
</dbReference>
<dbReference type="EMBL" id="CALBWS010000002">
    <property type="protein sequence ID" value="CAH2713602.1"/>
    <property type="molecule type" value="Genomic_DNA"/>
</dbReference>
<keyword evidence="1" id="KW-0238">DNA-binding</keyword>
<dbReference type="PANTHER" id="PTHR30204:SF95">
    <property type="entry name" value="HTH-TYPE TRANSCRIPTIONAL REGULATOR CUER"/>
    <property type="match status" value="1"/>
</dbReference>
<dbReference type="Proteomes" id="UP000838308">
    <property type="component" value="Unassembled WGS sequence"/>
</dbReference>
<dbReference type="PRINTS" id="PR00040">
    <property type="entry name" value="HTHMERR"/>
</dbReference>
<sequence>MRWYDGAVYRIGEIAEIAHVSKRTIDYYTSIGLLKARRSKSNYRIYSDEALNDLKFIEECKSLHYPLDKIRRKLEIRKAKNIRDSEVDKHVKAVTQQMQQLHHDLFDLIPILEKLDEQQKEKLTNNLSLLRTALMKSLLNITS</sequence>
<dbReference type="Gene3D" id="1.10.1660.10">
    <property type="match status" value="1"/>
</dbReference>
<dbReference type="SUPFAM" id="SSF46955">
    <property type="entry name" value="Putative DNA-binding domain"/>
    <property type="match status" value="1"/>
</dbReference>
<comment type="caution">
    <text evidence="3">The sequence shown here is derived from an EMBL/GenBank/DDBJ whole genome shotgun (WGS) entry which is preliminary data.</text>
</comment>
<gene>
    <name evidence="3" type="ORF">BACCIP111895_00738</name>
</gene>